<name>A0A101M1R8_PICGL</name>
<dbReference type="EMBL" id="LKAM01000003">
    <property type="protein sequence ID" value="KUM49405.1"/>
    <property type="molecule type" value="Genomic_DNA"/>
</dbReference>
<evidence type="ECO:0000313" key="1">
    <source>
        <dbReference type="EMBL" id="KUM49405.1"/>
    </source>
</evidence>
<dbReference type="AlphaFoldDB" id="A0A101M1R8"/>
<keyword evidence="1" id="KW-0496">Mitochondrion</keyword>
<protein>
    <submittedName>
        <fullName evidence="1">Uncharacterized protein</fullName>
    </submittedName>
</protein>
<gene>
    <name evidence="1" type="ORF">ABT39_MTgene3954</name>
</gene>
<organism evidence="1">
    <name type="scientific">Picea glauca</name>
    <name type="common">White spruce</name>
    <name type="synonym">Pinus glauca</name>
    <dbReference type="NCBI Taxonomy" id="3330"/>
    <lineage>
        <taxon>Eukaryota</taxon>
        <taxon>Viridiplantae</taxon>
        <taxon>Streptophyta</taxon>
        <taxon>Embryophyta</taxon>
        <taxon>Tracheophyta</taxon>
        <taxon>Spermatophyta</taxon>
        <taxon>Pinopsida</taxon>
        <taxon>Pinidae</taxon>
        <taxon>Conifers I</taxon>
        <taxon>Pinales</taxon>
        <taxon>Pinaceae</taxon>
        <taxon>Picea</taxon>
    </lineage>
</organism>
<reference evidence="1" key="1">
    <citation type="journal article" date="2015" name="Genome Biol. Evol.">
        <title>Organellar Genomes of White Spruce (Picea glauca): Assembly and Annotation.</title>
        <authorList>
            <person name="Jackman S.D."/>
            <person name="Warren R.L."/>
            <person name="Gibb E.A."/>
            <person name="Vandervalk B.P."/>
            <person name="Mohamadi H."/>
            <person name="Chu J."/>
            <person name="Raymond A."/>
            <person name="Pleasance S."/>
            <person name="Coope R."/>
            <person name="Wildung M.R."/>
            <person name="Ritland C.E."/>
            <person name="Bousquet J."/>
            <person name="Jones S.J."/>
            <person name="Bohlmann J."/>
            <person name="Birol I."/>
        </authorList>
    </citation>
    <scope>NUCLEOTIDE SEQUENCE [LARGE SCALE GENOMIC DNA]</scope>
    <source>
        <tissue evidence="1">Flushing bud</tissue>
    </source>
</reference>
<proteinExistence type="predicted"/>
<sequence length="47" mass="5284">MDHLTRPELISEGRSLVMGHLPLSFLWSLSLFKPLGFMISSLSVPSR</sequence>
<geneLocation type="mitochondrion" evidence="1"/>
<comment type="caution">
    <text evidence="1">The sequence shown here is derived from an EMBL/GenBank/DDBJ whole genome shotgun (WGS) entry which is preliminary data.</text>
</comment>
<accession>A0A101M1R8</accession>